<dbReference type="SUPFAM" id="SSF56784">
    <property type="entry name" value="HAD-like"/>
    <property type="match status" value="1"/>
</dbReference>
<dbReference type="EMBL" id="LZDD01000001">
    <property type="protein sequence ID" value="OJF72524.1"/>
    <property type="molecule type" value="Genomic_DNA"/>
</dbReference>
<keyword evidence="1" id="KW-0378">Hydrolase</keyword>
<dbReference type="Gene3D" id="3.40.50.1000">
    <property type="entry name" value="HAD superfamily/HAD-like"/>
    <property type="match status" value="1"/>
</dbReference>
<proteinExistence type="predicted"/>
<dbReference type="OrthoDB" id="9810101at2"/>
<dbReference type="AlphaFoldDB" id="A0A1L8MP19"/>
<dbReference type="InterPro" id="IPR000150">
    <property type="entry name" value="Cof"/>
</dbReference>
<dbReference type="PANTHER" id="PTHR10000:SF25">
    <property type="entry name" value="PHOSPHATASE YKRA-RELATED"/>
    <property type="match status" value="1"/>
</dbReference>
<protein>
    <submittedName>
        <fullName evidence="1">HAD family hydrolase</fullName>
    </submittedName>
</protein>
<dbReference type="Pfam" id="PF08282">
    <property type="entry name" value="Hydrolase_3"/>
    <property type="match status" value="1"/>
</dbReference>
<dbReference type="NCBIfam" id="TIGR00099">
    <property type="entry name" value="Cof-subfamily"/>
    <property type="match status" value="1"/>
</dbReference>
<accession>A0A1L8MP19</accession>
<dbReference type="Proteomes" id="UP000182015">
    <property type="component" value="Unassembled WGS sequence"/>
</dbReference>
<name>A0A1L8MP19_9STRE</name>
<sequence>MTHKIIFLDVDGTLVDYHNNIPQSAIEAIQKARANGHLVYVCTGRSRAEMQKEIWEIGIDGMIGGNGSYVEHHDEVIMHQLIPLEEAKHIVDWLHERGLEFYLESNNGLFASENFRDAARPVMKTYALRKGKTEEEVKDQEAEDLLHGLVYGGELYRDDLNKVSFILNDYQDHLDSVEEFPELEAHTWGGRGETALFGDLGVKDINKAHAIDVLLDYLKANKKDTIAFGDAKIDIPMLEYCEVGVSMGNGGPEILAMADMVTDDVEEDGLYNAFKKLDLI</sequence>
<dbReference type="GO" id="GO:0005829">
    <property type="term" value="C:cytosol"/>
    <property type="evidence" value="ECO:0007669"/>
    <property type="project" value="TreeGrafter"/>
</dbReference>
<dbReference type="InterPro" id="IPR006379">
    <property type="entry name" value="HAD-SF_hydro_IIB"/>
</dbReference>
<evidence type="ECO:0000313" key="2">
    <source>
        <dbReference type="Proteomes" id="UP000182015"/>
    </source>
</evidence>
<dbReference type="Gene3D" id="3.30.1240.10">
    <property type="match status" value="1"/>
</dbReference>
<dbReference type="NCBIfam" id="TIGR01484">
    <property type="entry name" value="HAD-SF-IIB"/>
    <property type="match status" value="1"/>
</dbReference>
<dbReference type="InterPro" id="IPR023214">
    <property type="entry name" value="HAD_sf"/>
</dbReference>
<reference evidence="2" key="1">
    <citation type="submission" date="2016-06" db="EMBL/GenBank/DDBJ databases">
        <authorList>
            <person name="de Vries S.P.W."/>
            <person name="Hadjirin N.F."/>
            <person name="Lay E.M."/>
            <person name="Zadoks R.N."/>
            <person name="Peacock S.J."/>
            <person name="Parkhill J."/>
            <person name="Grant A.J."/>
            <person name="Mcdougall S."/>
            <person name="Holmes M.A."/>
        </authorList>
    </citation>
    <scope>NUCLEOTIDE SEQUENCE [LARGE SCALE GENOMIC DNA]</scope>
    <source>
        <strain evidence="2">NZ1587</strain>
    </source>
</reference>
<dbReference type="SFLD" id="SFLDS00003">
    <property type="entry name" value="Haloacid_Dehalogenase"/>
    <property type="match status" value="1"/>
</dbReference>
<dbReference type="GO" id="GO:0016791">
    <property type="term" value="F:phosphatase activity"/>
    <property type="evidence" value="ECO:0007669"/>
    <property type="project" value="UniProtKB-ARBA"/>
</dbReference>
<gene>
    <name evidence="1" type="ORF">A9Q68_02970</name>
</gene>
<dbReference type="PANTHER" id="PTHR10000">
    <property type="entry name" value="PHOSPHOSERINE PHOSPHATASE"/>
    <property type="match status" value="1"/>
</dbReference>
<dbReference type="RefSeq" id="WP_071793208.1">
    <property type="nucleotide sequence ID" value="NZ_LZDD01000001.1"/>
</dbReference>
<organism evidence="1 2">
    <name type="scientific">Streptococcus bovimastitidis</name>
    <dbReference type="NCBI Taxonomy" id="1856638"/>
    <lineage>
        <taxon>Bacteria</taxon>
        <taxon>Bacillati</taxon>
        <taxon>Bacillota</taxon>
        <taxon>Bacilli</taxon>
        <taxon>Lactobacillales</taxon>
        <taxon>Streptococcaceae</taxon>
        <taxon>Streptococcus</taxon>
    </lineage>
</organism>
<evidence type="ECO:0000313" key="1">
    <source>
        <dbReference type="EMBL" id="OJF72524.1"/>
    </source>
</evidence>
<dbReference type="SFLD" id="SFLDG01140">
    <property type="entry name" value="C2.B:_Phosphomannomutase_and_P"/>
    <property type="match status" value="1"/>
</dbReference>
<dbReference type="STRING" id="1856638.A9Q68_02970"/>
<keyword evidence="2" id="KW-1185">Reference proteome</keyword>
<comment type="caution">
    <text evidence="1">The sequence shown here is derived from an EMBL/GenBank/DDBJ whole genome shotgun (WGS) entry which is preliminary data.</text>
</comment>
<dbReference type="InterPro" id="IPR036412">
    <property type="entry name" value="HAD-like_sf"/>
</dbReference>
<dbReference type="GO" id="GO:0000287">
    <property type="term" value="F:magnesium ion binding"/>
    <property type="evidence" value="ECO:0007669"/>
    <property type="project" value="TreeGrafter"/>
</dbReference>